<keyword evidence="6 7" id="KW-0472">Membrane</keyword>
<dbReference type="Pfam" id="PF00528">
    <property type="entry name" value="BPD_transp_1"/>
    <property type="match status" value="1"/>
</dbReference>
<protein>
    <submittedName>
        <fullName evidence="9">ABC transporter permease</fullName>
    </submittedName>
</protein>
<comment type="similarity">
    <text evidence="7">Belongs to the binding-protein-dependent transport system permease family.</text>
</comment>
<evidence type="ECO:0000256" key="1">
    <source>
        <dbReference type="ARBA" id="ARBA00004651"/>
    </source>
</evidence>
<dbReference type="Gene3D" id="1.10.3720.10">
    <property type="entry name" value="MetI-like"/>
    <property type="match status" value="1"/>
</dbReference>
<dbReference type="EMBL" id="JBHSPA010000094">
    <property type="protein sequence ID" value="MFC5833453.1"/>
    <property type="molecule type" value="Genomic_DNA"/>
</dbReference>
<comment type="caution">
    <text evidence="9">The sequence shown here is derived from an EMBL/GenBank/DDBJ whole genome shotgun (WGS) entry which is preliminary data.</text>
</comment>
<keyword evidence="4 7" id="KW-0812">Transmembrane</keyword>
<gene>
    <name evidence="9" type="ORF">ACFPZ3_57215</name>
</gene>
<organism evidence="9 10">
    <name type="scientific">Nonomuraea insulae</name>
    <dbReference type="NCBI Taxonomy" id="1616787"/>
    <lineage>
        <taxon>Bacteria</taxon>
        <taxon>Bacillati</taxon>
        <taxon>Actinomycetota</taxon>
        <taxon>Actinomycetes</taxon>
        <taxon>Streptosporangiales</taxon>
        <taxon>Streptosporangiaceae</taxon>
        <taxon>Nonomuraea</taxon>
    </lineage>
</organism>
<dbReference type="InterPro" id="IPR050366">
    <property type="entry name" value="BP-dependent_transpt_permease"/>
</dbReference>
<evidence type="ECO:0000256" key="4">
    <source>
        <dbReference type="ARBA" id="ARBA00022692"/>
    </source>
</evidence>
<reference evidence="10" key="1">
    <citation type="journal article" date="2019" name="Int. J. Syst. Evol. Microbiol.">
        <title>The Global Catalogue of Microorganisms (GCM) 10K type strain sequencing project: providing services to taxonomists for standard genome sequencing and annotation.</title>
        <authorList>
            <consortium name="The Broad Institute Genomics Platform"/>
            <consortium name="The Broad Institute Genome Sequencing Center for Infectious Disease"/>
            <person name="Wu L."/>
            <person name="Ma J."/>
        </authorList>
    </citation>
    <scope>NUCLEOTIDE SEQUENCE [LARGE SCALE GENOMIC DNA]</scope>
    <source>
        <strain evidence="10">CCUG 53903</strain>
    </source>
</reference>
<comment type="subcellular location">
    <subcellularLocation>
        <location evidence="1 7">Cell membrane</location>
        <topology evidence="1 7">Multi-pass membrane protein</topology>
    </subcellularLocation>
</comment>
<dbReference type="InterPro" id="IPR000515">
    <property type="entry name" value="MetI-like"/>
</dbReference>
<evidence type="ECO:0000256" key="3">
    <source>
        <dbReference type="ARBA" id="ARBA00022475"/>
    </source>
</evidence>
<name>A0ABW1D8G3_9ACTN</name>
<accession>A0ABW1D8G3</accession>
<evidence type="ECO:0000256" key="7">
    <source>
        <dbReference type="RuleBase" id="RU363032"/>
    </source>
</evidence>
<dbReference type="PANTHER" id="PTHR43386">
    <property type="entry name" value="OLIGOPEPTIDE TRANSPORT SYSTEM PERMEASE PROTEIN APPC"/>
    <property type="match status" value="1"/>
</dbReference>
<feature type="transmembrane region" description="Helical" evidence="7">
    <location>
        <begin position="65"/>
        <end position="87"/>
    </location>
</feature>
<evidence type="ECO:0000256" key="6">
    <source>
        <dbReference type="ARBA" id="ARBA00023136"/>
    </source>
</evidence>
<sequence>MADVSRIALAVVLVALILLGPALAPYDPAEPVTAPWQAGSAGHFLGGDVLGRDVLSRVLSGGRHLLVVSLVAAMAATLAGTLGGLAAGWGGYRLLAAGADLLLAMPVLLPALVLAVSLPGDTAVVAATVLAGAPLTLGVVRDTVAGVRERGYVRAARLRGERTPAVLLREVLPAVAGVLAADLGLRFVTALQLASALAVLGLTDAPATGDWAAMLRENLAGAALNPAALAAPALLLALLSLAIAAAAHIGLGHAFGTGDAW</sequence>
<evidence type="ECO:0000259" key="8">
    <source>
        <dbReference type="PROSITE" id="PS50928"/>
    </source>
</evidence>
<feature type="domain" description="ABC transmembrane type-1" evidence="8">
    <location>
        <begin position="62"/>
        <end position="247"/>
    </location>
</feature>
<evidence type="ECO:0000313" key="10">
    <source>
        <dbReference type="Proteomes" id="UP001596058"/>
    </source>
</evidence>
<dbReference type="PROSITE" id="PS50928">
    <property type="entry name" value="ABC_TM1"/>
    <property type="match status" value="1"/>
</dbReference>
<evidence type="ECO:0000256" key="5">
    <source>
        <dbReference type="ARBA" id="ARBA00022989"/>
    </source>
</evidence>
<proteinExistence type="inferred from homology"/>
<feature type="transmembrane region" description="Helical" evidence="7">
    <location>
        <begin position="122"/>
        <end position="140"/>
    </location>
</feature>
<keyword evidence="2 7" id="KW-0813">Transport</keyword>
<dbReference type="RefSeq" id="WP_379522880.1">
    <property type="nucleotide sequence ID" value="NZ_JBHSPA010000094.1"/>
</dbReference>
<keyword evidence="5 7" id="KW-1133">Transmembrane helix</keyword>
<evidence type="ECO:0000256" key="2">
    <source>
        <dbReference type="ARBA" id="ARBA00022448"/>
    </source>
</evidence>
<keyword evidence="10" id="KW-1185">Reference proteome</keyword>
<feature type="transmembrane region" description="Helical" evidence="7">
    <location>
        <begin position="7"/>
        <end position="26"/>
    </location>
</feature>
<dbReference type="Proteomes" id="UP001596058">
    <property type="component" value="Unassembled WGS sequence"/>
</dbReference>
<dbReference type="SUPFAM" id="SSF161098">
    <property type="entry name" value="MetI-like"/>
    <property type="match status" value="1"/>
</dbReference>
<dbReference type="PANTHER" id="PTHR43386:SF25">
    <property type="entry name" value="PEPTIDE ABC TRANSPORTER PERMEASE PROTEIN"/>
    <property type="match status" value="1"/>
</dbReference>
<feature type="transmembrane region" description="Helical" evidence="7">
    <location>
        <begin position="233"/>
        <end position="255"/>
    </location>
</feature>
<dbReference type="InterPro" id="IPR035906">
    <property type="entry name" value="MetI-like_sf"/>
</dbReference>
<keyword evidence="3" id="KW-1003">Cell membrane</keyword>
<evidence type="ECO:0000313" key="9">
    <source>
        <dbReference type="EMBL" id="MFC5833453.1"/>
    </source>
</evidence>
<feature type="transmembrane region" description="Helical" evidence="7">
    <location>
        <begin position="94"/>
        <end position="116"/>
    </location>
</feature>